<evidence type="ECO:0000313" key="6">
    <source>
        <dbReference type="Proteomes" id="UP000306544"/>
    </source>
</evidence>
<dbReference type="SUPFAM" id="SSF46785">
    <property type="entry name" value="Winged helix' DNA-binding domain"/>
    <property type="match status" value="1"/>
</dbReference>
<name>A0A5R9A847_9MICC</name>
<feature type="domain" description="HTH asnC-type" evidence="4">
    <location>
        <begin position="7"/>
        <end position="68"/>
    </location>
</feature>
<dbReference type="AlphaFoldDB" id="A0A5R9A847"/>
<dbReference type="PROSITE" id="PS00519">
    <property type="entry name" value="HTH_ASNC_1"/>
    <property type="match status" value="1"/>
</dbReference>
<dbReference type="SUPFAM" id="SSF54909">
    <property type="entry name" value="Dimeric alpha+beta barrel"/>
    <property type="match status" value="1"/>
</dbReference>
<dbReference type="PANTHER" id="PTHR30154">
    <property type="entry name" value="LEUCINE-RESPONSIVE REGULATORY PROTEIN"/>
    <property type="match status" value="1"/>
</dbReference>
<dbReference type="Pfam" id="PF01037">
    <property type="entry name" value="AsnC_trans_reg"/>
    <property type="match status" value="1"/>
</dbReference>
<keyword evidence="2" id="KW-0238">DNA-binding</keyword>
<sequence>MRNKHTLDELDHAIIAELVADARLSNTELARRVGLTPAPCLRRVQRLERAGVIAGYHAAVSAKAAGRGFEVIVAIDIAVNNSVTIEDFESAVVQVPEVTEVRRMFGQPDYYLRVEVTDGEAYESSVIRTLSQLPAVNRILSHQTMRRLKG</sequence>
<evidence type="ECO:0000313" key="5">
    <source>
        <dbReference type="EMBL" id="TLP74324.1"/>
    </source>
</evidence>
<evidence type="ECO:0000256" key="1">
    <source>
        <dbReference type="ARBA" id="ARBA00023015"/>
    </source>
</evidence>
<dbReference type="GO" id="GO:0043565">
    <property type="term" value="F:sequence-specific DNA binding"/>
    <property type="evidence" value="ECO:0007669"/>
    <property type="project" value="InterPro"/>
</dbReference>
<dbReference type="Gene3D" id="3.30.70.920">
    <property type="match status" value="1"/>
</dbReference>
<keyword evidence="1" id="KW-0805">Transcription regulation</keyword>
<keyword evidence="6" id="KW-1185">Reference proteome</keyword>
<organism evidence="5 6">
    <name type="scientific">Nesterenkonia sphaerica</name>
    <dbReference type="NCBI Taxonomy" id="1804988"/>
    <lineage>
        <taxon>Bacteria</taxon>
        <taxon>Bacillati</taxon>
        <taxon>Actinomycetota</taxon>
        <taxon>Actinomycetes</taxon>
        <taxon>Micrococcales</taxon>
        <taxon>Micrococcaceae</taxon>
        <taxon>Nesterenkonia</taxon>
    </lineage>
</organism>
<proteinExistence type="predicted"/>
<dbReference type="PROSITE" id="PS50956">
    <property type="entry name" value="HTH_ASNC_2"/>
    <property type="match status" value="1"/>
</dbReference>
<reference evidence="5 6" key="1">
    <citation type="submission" date="2019-05" db="EMBL/GenBank/DDBJ databases">
        <title>Nesterenkonia sp. GY239, isolated from the Southern Atlantic Ocean.</title>
        <authorList>
            <person name="Zhang G."/>
        </authorList>
    </citation>
    <scope>NUCLEOTIDE SEQUENCE [LARGE SCALE GENOMIC DNA]</scope>
    <source>
        <strain evidence="5 6">GY239</strain>
    </source>
</reference>
<gene>
    <name evidence="5" type="ORF">FEF27_09210</name>
</gene>
<dbReference type="EMBL" id="VAWA01000011">
    <property type="protein sequence ID" value="TLP74324.1"/>
    <property type="molecule type" value="Genomic_DNA"/>
</dbReference>
<evidence type="ECO:0000259" key="4">
    <source>
        <dbReference type="PROSITE" id="PS50956"/>
    </source>
</evidence>
<dbReference type="InterPro" id="IPR011008">
    <property type="entry name" value="Dimeric_a/b-barrel"/>
</dbReference>
<dbReference type="PANTHER" id="PTHR30154:SF34">
    <property type="entry name" value="TRANSCRIPTIONAL REGULATOR AZLB"/>
    <property type="match status" value="1"/>
</dbReference>
<dbReference type="GO" id="GO:0043200">
    <property type="term" value="P:response to amino acid"/>
    <property type="evidence" value="ECO:0007669"/>
    <property type="project" value="TreeGrafter"/>
</dbReference>
<comment type="caution">
    <text evidence="5">The sequence shown here is derived from an EMBL/GenBank/DDBJ whole genome shotgun (WGS) entry which is preliminary data.</text>
</comment>
<dbReference type="InterPro" id="IPR011991">
    <property type="entry name" value="ArsR-like_HTH"/>
</dbReference>
<evidence type="ECO:0000256" key="3">
    <source>
        <dbReference type="ARBA" id="ARBA00023163"/>
    </source>
</evidence>
<dbReference type="InterPro" id="IPR036390">
    <property type="entry name" value="WH_DNA-bd_sf"/>
</dbReference>
<dbReference type="InterPro" id="IPR019887">
    <property type="entry name" value="Tscrpt_reg_AsnC/Lrp_C"/>
</dbReference>
<evidence type="ECO:0000256" key="2">
    <source>
        <dbReference type="ARBA" id="ARBA00023125"/>
    </source>
</evidence>
<keyword evidence="3" id="KW-0804">Transcription</keyword>
<dbReference type="PRINTS" id="PR00033">
    <property type="entry name" value="HTHASNC"/>
</dbReference>
<dbReference type="InterPro" id="IPR019888">
    <property type="entry name" value="Tscrpt_reg_AsnC-like"/>
</dbReference>
<accession>A0A5R9A847</accession>
<dbReference type="Pfam" id="PF13412">
    <property type="entry name" value="HTH_24"/>
    <property type="match status" value="1"/>
</dbReference>
<dbReference type="RefSeq" id="WP_138170569.1">
    <property type="nucleotide sequence ID" value="NZ_VAWA01000011.1"/>
</dbReference>
<dbReference type="Gene3D" id="1.10.10.10">
    <property type="entry name" value="Winged helix-like DNA-binding domain superfamily/Winged helix DNA-binding domain"/>
    <property type="match status" value="1"/>
</dbReference>
<dbReference type="CDD" id="cd00090">
    <property type="entry name" value="HTH_ARSR"/>
    <property type="match status" value="1"/>
</dbReference>
<protein>
    <submittedName>
        <fullName evidence="5">Lrp/AsnC family transcriptional regulator</fullName>
    </submittedName>
</protein>
<dbReference type="SMART" id="SM00344">
    <property type="entry name" value="HTH_ASNC"/>
    <property type="match status" value="1"/>
</dbReference>
<dbReference type="Proteomes" id="UP000306544">
    <property type="component" value="Unassembled WGS sequence"/>
</dbReference>
<dbReference type="OrthoDB" id="166264at2"/>
<dbReference type="GO" id="GO:0005829">
    <property type="term" value="C:cytosol"/>
    <property type="evidence" value="ECO:0007669"/>
    <property type="project" value="TreeGrafter"/>
</dbReference>
<dbReference type="InterPro" id="IPR019885">
    <property type="entry name" value="Tscrpt_reg_HTH_AsnC-type_CS"/>
</dbReference>
<dbReference type="InterPro" id="IPR000485">
    <property type="entry name" value="AsnC-type_HTH_dom"/>
</dbReference>
<dbReference type="InterPro" id="IPR036388">
    <property type="entry name" value="WH-like_DNA-bd_sf"/>
</dbReference>